<dbReference type="Pfam" id="PF26168">
    <property type="entry name" value="Glyco_transf_N"/>
    <property type="match status" value="1"/>
</dbReference>
<dbReference type="FunFam" id="3.40.50.2000:FF:000060">
    <property type="entry name" value="Glycosyltransferase"/>
    <property type="match status" value="1"/>
</dbReference>
<comment type="caution">
    <text evidence="6">The sequence shown here is derived from an EMBL/GenBank/DDBJ whole genome shotgun (WGS) entry which is preliminary data.</text>
</comment>
<dbReference type="GO" id="GO:0050404">
    <property type="term" value="F:zeatin O-beta-D-xylosyltransferase activity"/>
    <property type="evidence" value="ECO:0007669"/>
    <property type="project" value="UniProtKB-ARBA"/>
</dbReference>
<dbReference type="OrthoDB" id="5835829at2759"/>
<protein>
    <recommendedName>
        <fullName evidence="4">Glycosyltransferase</fullName>
        <ecNumber evidence="4">2.4.1.-</ecNumber>
    </recommendedName>
</protein>
<name>A0A2P5E6L4_TREOI</name>
<evidence type="ECO:0000256" key="3">
    <source>
        <dbReference type="RuleBase" id="RU003718"/>
    </source>
</evidence>
<organism evidence="6 7">
    <name type="scientific">Trema orientale</name>
    <name type="common">Charcoal tree</name>
    <name type="synonym">Celtis orientalis</name>
    <dbReference type="NCBI Taxonomy" id="63057"/>
    <lineage>
        <taxon>Eukaryota</taxon>
        <taxon>Viridiplantae</taxon>
        <taxon>Streptophyta</taxon>
        <taxon>Embryophyta</taxon>
        <taxon>Tracheophyta</taxon>
        <taxon>Spermatophyta</taxon>
        <taxon>Magnoliopsida</taxon>
        <taxon>eudicotyledons</taxon>
        <taxon>Gunneridae</taxon>
        <taxon>Pentapetalae</taxon>
        <taxon>rosids</taxon>
        <taxon>fabids</taxon>
        <taxon>Rosales</taxon>
        <taxon>Cannabaceae</taxon>
        <taxon>Trema</taxon>
    </lineage>
</organism>
<dbReference type="PANTHER" id="PTHR48044">
    <property type="entry name" value="GLYCOSYLTRANSFERASE"/>
    <property type="match status" value="1"/>
</dbReference>
<dbReference type="InterPro" id="IPR002213">
    <property type="entry name" value="UDP_glucos_trans"/>
</dbReference>
<dbReference type="AlphaFoldDB" id="A0A2P5E6L4"/>
<comment type="similarity">
    <text evidence="1 3">Belongs to the UDP-glycosyltransferase family.</text>
</comment>
<evidence type="ECO:0000313" key="6">
    <source>
        <dbReference type="EMBL" id="PON81184.1"/>
    </source>
</evidence>
<evidence type="ECO:0000259" key="5">
    <source>
        <dbReference type="Pfam" id="PF26168"/>
    </source>
</evidence>
<dbReference type="InParanoid" id="A0A2P5E6L4"/>
<dbReference type="Proteomes" id="UP000237000">
    <property type="component" value="Unassembled WGS sequence"/>
</dbReference>
<proteinExistence type="inferred from homology"/>
<dbReference type="InterPro" id="IPR035595">
    <property type="entry name" value="UDP_glycos_trans_CS"/>
</dbReference>
<keyword evidence="3" id="KW-0328">Glycosyltransferase</keyword>
<feature type="domain" description="Glycosyltransferase N-terminal" evidence="5">
    <location>
        <begin position="19"/>
        <end position="246"/>
    </location>
</feature>
<dbReference type="EMBL" id="JXTC01000222">
    <property type="protein sequence ID" value="PON81184.1"/>
    <property type="molecule type" value="Genomic_DNA"/>
</dbReference>
<keyword evidence="7" id="KW-1185">Reference proteome</keyword>
<evidence type="ECO:0000256" key="4">
    <source>
        <dbReference type="RuleBase" id="RU362057"/>
    </source>
</evidence>
<keyword evidence="2 3" id="KW-0808">Transferase</keyword>
<dbReference type="SUPFAM" id="SSF53756">
    <property type="entry name" value="UDP-Glycosyltransferase/glycogen phosphorylase"/>
    <property type="match status" value="1"/>
</dbReference>
<dbReference type="FunFam" id="3.40.50.2000:FF:000238">
    <property type="entry name" value="Glycosyltransferase"/>
    <property type="match status" value="1"/>
</dbReference>
<dbReference type="Pfam" id="PF00201">
    <property type="entry name" value="UDPGT"/>
    <property type="match status" value="1"/>
</dbReference>
<dbReference type="Gene3D" id="3.40.50.2000">
    <property type="entry name" value="Glycogen Phosphorylase B"/>
    <property type="match status" value="2"/>
</dbReference>
<dbReference type="PANTHER" id="PTHR48044:SF23">
    <property type="entry name" value="ANTHOCYANIDIN 3-O-GLUCOSYLTRANSFERASE-LIKE"/>
    <property type="match status" value="1"/>
</dbReference>
<dbReference type="EC" id="2.4.1.-" evidence="4"/>
<reference evidence="7" key="1">
    <citation type="submission" date="2016-06" db="EMBL/GenBank/DDBJ databases">
        <title>Parallel loss of symbiosis genes in relatives of nitrogen-fixing non-legume Parasponia.</title>
        <authorList>
            <person name="Van Velzen R."/>
            <person name="Holmer R."/>
            <person name="Bu F."/>
            <person name="Rutten L."/>
            <person name="Van Zeijl A."/>
            <person name="Liu W."/>
            <person name="Santuari L."/>
            <person name="Cao Q."/>
            <person name="Sharma T."/>
            <person name="Shen D."/>
            <person name="Roswanjaya Y."/>
            <person name="Wardhani T."/>
            <person name="Kalhor M.S."/>
            <person name="Jansen J."/>
            <person name="Van den Hoogen J."/>
            <person name="Gungor B."/>
            <person name="Hartog M."/>
            <person name="Hontelez J."/>
            <person name="Verver J."/>
            <person name="Yang W.-C."/>
            <person name="Schijlen E."/>
            <person name="Repin R."/>
            <person name="Schilthuizen M."/>
            <person name="Schranz E."/>
            <person name="Heidstra R."/>
            <person name="Miyata K."/>
            <person name="Fedorova E."/>
            <person name="Kohlen W."/>
            <person name="Bisseling T."/>
            <person name="Smit S."/>
            <person name="Geurts R."/>
        </authorList>
    </citation>
    <scope>NUCLEOTIDE SEQUENCE [LARGE SCALE GENOMIC DNA]</scope>
    <source>
        <strain evidence="7">cv. RG33-2</strain>
    </source>
</reference>
<accession>A0A2P5E6L4</accession>
<dbReference type="CDD" id="cd03784">
    <property type="entry name" value="GT1_Gtf-like"/>
    <property type="match status" value="1"/>
</dbReference>
<dbReference type="InterPro" id="IPR058980">
    <property type="entry name" value="Glyco_transf_N"/>
</dbReference>
<evidence type="ECO:0000256" key="2">
    <source>
        <dbReference type="ARBA" id="ARBA00022679"/>
    </source>
</evidence>
<evidence type="ECO:0000313" key="7">
    <source>
        <dbReference type="Proteomes" id="UP000237000"/>
    </source>
</evidence>
<evidence type="ECO:0000256" key="1">
    <source>
        <dbReference type="ARBA" id="ARBA00009995"/>
    </source>
</evidence>
<sequence length="471" mass="52576">MASTPRDHHQHENKSPLSSVVVVLVPFPAQSHLNQLLQLAHVVSSYDIPVHYVSSTLHISQVKSRTTNPLHQLSKIHFHDLQVPTLPSPPPNPNSKTKFPEHLIPSFEASMGLRKPIAAILRSLSPTARRLVVVNDIVMASAVQDVVSLPNAEAYAFNSTSAFSSVAYRCVALGSKHNIPVKELPSVESCYPSVLREFVTFQLMMSYSLSGGLFNSCRAIEGSFLELLANDNFSFKGKIWAVGPLHQVTNFKELRDQDKCILEWLDKQEPKSVLYISFGTTTTLSEEEIKELALGLEQSGVKFIWVLRDADKLDIFANEEGRRPQLPDGFEERMKGMGMVVREWVPQVQILGHPSTGGFMSHCGWNSCMESLSMGVPMATWPMHSDQPMNAVFMTEVLKVGVAVMEWEQRHELVTSLMIGRAVRKLMASEEGEEIRKRVMEIGEAVKQSVVEGGDCRSEWDSFIAHITREG</sequence>
<gene>
    <name evidence="6" type="ORF">TorRG33x02_230190</name>
</gene>
<dbReference type="GO" id="GO:0009690">
    <property type="term" value="P:cytokinin metabolic process"/>
    <property type="evidence" value="ECO:0007669"/>
    <property type="project" value="UniProtKB-ARBA"/>
</dbReference>
<dbReference type="PROSITE" id="PS00375">
    <property type="entry name" value="UDPGT"/>
    <property type="match status" value="1"/>
</dbReference>